<evidence type="ECO:0000313" key="7">
    <source>
        <dbReference type="Proteomes" id="UP001257277"/>
    </source>
</evidence>
<evidence type="ECO:0000256" key="1">
    <source>
        <dbReference type="ARBA" id="ARBA00001478"/>
    </source>
</evidence>
<dbReference type="PANTHER" id="PTHR45825:SF11">
    <property type="entry name" value="ALPHA AMYLASE DOMAIN-CONTAINING PROTEIN"/>
    <property type="match status" value="1"/>
</dbReference>
<evidence type="ECO:0000256" key="2">
    <source>
        <dbReference type="ARBA" id="ARBA00012588"/>
    </source>
</evidence>
<sequence>MKDKRILYVSSEVIPYLPETEIASTAFNVAKNAHSNGVQTRIFMPRFGVINERRHQLHEVIRLSGMNLIINDMDMPLIIKVASIPKERMQVYFIDNDEYFKRKAIFSDEDDNLFQDNDERAIFFAKGVVETVKKLNWAPDIIHVHGWLASLLPLYLKEYYSEEPLFAESKIVTSVYNNGFEGSLNEELINKVQFDKLSEDKLSELSEPNYTNIIKNAIVNSDAIVYGSAEIDEEFTSLVEKENKLSLEYNSGDYSESYLDFYREIISTN</sequence>
<proteinExistence type="predicted"/>
<dbReference type="PANTHER" id="PTHR45825">
    <property type="entry name" value="GRANULE-BOUND STARCH SYNTHASE 1, CHLOROPLASTIC/AMYLOPLASTIC"/>
    <property type="match status" value="1"/>
</dbReference>
<feature type="domain" description="Starch synthase catalytic" evidence="5">
    <location>
        <begin position="5"/>
        <end position="237"/>
    </location>
</feature>
<comment type="caution">
    <text evidence="6">The sequence shown here is derived from an EMBL/GenBank/DDBJ whole genome shotgun (WGS) entry which is preliminary data.</text>
</comment>
<name>A0ABU3LC29_9FLAO</name>
<keyword evidence="3" id="KW-0328">Glycosyltransferase</keyword>
<dbReference type="SUPFAM" id="SSF53756">
    <property type="entry name" value="UDP-Glycosyltransferase/glycogen phosphorylase"/>
    <property type="match status" value="1"/>
</dbReference>
<protein>
    <recommendedName>
        <fullName evidence="2">starch synthase</fullName>
        <ecNumber evidence="2">2.4.1.21</ecNumber>
    </recommendedName>
</protein>
<dbReference type="RefSeq" id="WP_349240544.1">
    <property type="nucleotide sequence ID" value="NZ_JAVTTO010000001.1"/>
</dbReference>
<dbReference type="EMBL" id="JAVTTO010000001">
    <property type="protein sequence ID" value="MDT7831295.1"/>
    <property type="molecule type" value="Genomic_DNA"/>
</dbReference>
<dbReference type="EC" id="2.4.1.21" evidence="2"/>
<organism evidence="6 7">
    <name type="scientific">Asprobacillus argus</name>
    <dbReference type="NCBI Taxonomy" id="3076534"/>
    <lineage>
        <taxon>Bacteria</taxon>
        <taxon>Pseudomonadati</taxon>
        <taxon>Bacteroidota</taxon>
        <taxon>Flavobacteriia</taxon>
        <taxon>Flavobacteriales</taxon>
        <taxon>Flavobacteriaceae</taxon>
        <taxon>Asprobacillus</taxon>
    </lineage>
</organism>
<dbReference type="Pfam" id="PF08323">
    <property type="entry name" value="Glyco_transf_5"/>
    <property type="match status" value="1"/>
</dbReference>
<keyword evidence="7" id="KW-1185">Reference proteome</keyword>
<gene>
    <name evidence="6" type="ORF">RQM59_02830</name>
</gene>
<evidence type="ECO:0000256" key="4">
    <source>
        <dbReference type="ARBA" id="ARBA00022679"/>
    </source>
</evidence>
<dbReference type="InterPro" id="IPR013534">
    <property type="entry name" value="Starch_synth_cat_dom"/>
</dbReference>
<dbReference type="Gene3D" id="3.40.50.2000">
    <property type="entry name" value="Glycogen Phosphorylase B"/>
    <property type="match status" value="1"/>
</dbReference>
<accession>A0ABU3LC29</accession>
<evidence type="ECO:0000313" key="6">
    <source>
        <dbReference type="EMBL" id="MDT7831295.1"/>
    </source>
</evidence>
<comment type="catalytic activity">
    <reaction evidence="1">
        <text>[(1-&gt;4)-alpha-D-glucosyl](n) + ADP-alpha-D-glucose = [(1-&gt;4)-alpha-D-glucosyl](n+1) + ADP + H(+)</text>
        <dbReference type="Rhea" id="RHEA:18189"/>
        <dbReference type="Rhea" id="RHEA-COMP:9584"/>
        <dbReference type="Rhea" id="RHEA-COMP:9587"/>
        <dbReference type="ChEBI" id="CHEBI:15378"/>
        <dbReference type="ChEBI" id="CHEBI:15444"/>
        <dbReference type="ChEBI" id="CHEBI:57498"/>
        <dbReference type="ChEBI" id="CHEBI:456216"/>
        <dbReference type="EC" id="2.4.1.21"/>
    </reaction>
</comment>
<evidence type="ECO:0000256" key="3">
    <source>
        <dbReference type="ARBA" id="ARBA00022676"/>
    </source>
</evidence>
<reference evidence="6 7" key="1">
    <citation type="submission" date="2023-09" db="EMBL/GenBank/DDBJ databases">
        <title>Novel taxa isolated from Blanes Bay.</title>
        <authorList>
            <person name="Rey-Velasco X."/>
            <person name="Lucena T."/>
        </authorList>
    </citation>
    <scope>NUCLEOTIDE SEQUENCE [LARGE SCALE GENOMIC DNA]</scope>
    <source>
        <strain evidence="6 7">S356</strain>
    </source>
</reference>
<evidence type="ECO:0000259" key="5">
    <source>
        <dbReference type="Pfam" id="PF08323"/>
    </source>
</evidence>
<dbReference type="Proteomes" id="UP001257277">
    <property type="component" value="Unassembled WGS sequence"/>
</dbReference>
<keyword evidence="4" id="KW-0808">Transferase</keyword>